<dbReference type="NCBIfam" id="TIGR01972">
    <property type="entry name" value="NDH_I_M"/>
    <property type="match status" value="1"/>
</dbReference>
<feature type="transmembrane region" description="Helical" evidence="7">
    <location>
        <begin position="153"/>
        <end position="170"/>
    </location>
</feature>
<evidence type="ECO:0000256" key="7">
    <source>
        <dbReference type="SAM" id="Phobius"/>
    </source>
</evidence>
<feature type="transmembrane region" description="Helical" evidence="7">
    <location>
        <begin position="374"/>
        <end position="395"/>
    </location>
</feature>
<evidence type="ECO:0000256" key="4">
    <source>
        <dbReference type="ARBA" id="ARBA00022989"/>
    </source>
</evidence>
<feature type="domain" description="NADH:quinone oxidoreductase/Mrp antiporter transmembrane" evidence="8">
    <location>
        <begin position="272"/>
        <end position="482"/>
    </location>
</feature>
<comment type="similarity">
    <text evidence="2">Belongs to the complex I subunit 4 family.</text>
</comment>
<keyword evidence="3 6" id="KW-0812">Transmembrane</keyword>
<feature type="transmembrane region" description="Helical" evidence="7">
    <location>
        <begin position="487"/>
        <end position="505"/>
    </location>
</feature>
<evidence type="ECO:0000313" key="10">
    <source>
        <dbReference type="Proteomes" id="UP001500298"/>
    </source>
</evidence>
<dbReference type="InterPro" id="IPR003918">
    <property type="entry name" value="NADH_UbQ_OxRdtase"/>
</dbReference>
<name>A0ABP9D438_9BACT</name>
<gene>
    <name evidence="9" type="ORF">GCM10023331_11160</name>
</gene>
<evidence type="ECO:0000256" key="3">
    <source>
        <dbReference type="ARBA" id="ARBA00022692"/>
    </source>
</evidence>
<comment type="subcellular location">
    <subcellularLocation>
        <location evidence="1">Endomembrane system</location>
        <topology evidence="1">Multi-pass membrane protein</topology>
    </subcellularLocation>
    <subcellularLocation>
        <location evidence="6">Membrane</location>
        <topology evidence="6">Multi-pass membrane protein</topology>
    </subcellularLocation>
</comment>
<evidence type="ECO:0000256" key="6">
    <source>
        <dbReference type="RuleBase" id="RU000320"/>
    </source>
</evidence>
<dbReference type="RefSeq" id="WP_345369925.1">
    <property type="nucleotide sequence ID" value="NZ_BAABJX010000020.1"/>
</dbReference>
<dbReference type="Pfam" id="PF00361">
    <property type="entry name" value="Proton_antipo_M"/>
    <property type="match status" value="2"/>
</dbReference>
<evidence type="ECO:0000256" key="1">
    <source>
        <dbReference type="ARBA" id="ARBA00004127"/>
    </source>
</evidence>
<feature type="domain" description="NADH:quinone oxidoreductase/Mrp antiporter transmembrane" evidence="8">
    <location>
        <begin position="146"/>
        <end position="201"/>
    </location>
</feature>
<dbReference type="PRINTS" id="PR01437">
    <property type="entry name" value="NUOXDRDTASE4"/>
</dbReference>
<feature type="transmembrane region" description="Helical" evidence="7">
    <location>
        <begin position="444"/>
        <end position="475"/>
    </location>
</feature>
<feature type="transmembrane region" description="Helical" evidence="7">
    <location>
        <begin position="182"/>
        <end position="205"/>
    </location>
</feature>
<reference evidence="10" key="1">
    <citation type="journal article" date="2019" name="Int. J. Syst. Evol. Microbiol.">
        <title>The Global Catalogue of Microorganisms (GCM) 10K type strain sequencing project: providing services to taxonomists for standard genome sequencing and annotation.</title>
        <authorList>
            <consortium name="The Broad Institute Genomics Platform"/>
            <consortium name="The Broad Institute Genome Sequencing Center for Infectious Disease"/>
            <person name="Wu L."/>
            <person name="Ma J."/>
        </authorList>
    </citation>
    <scope>NUCLEOTIDE SEQUENCE [LARGE SCALE GENOMIC DNA]</scope>
    <source>
        <strain evidence="10">JCM 18326</strain>
    </source>
</reference>
<keyword evidence="10" id="KW-1185">Reference proteome</keyword>
<proteinExistence type="inferred from homology"/>
<feature type="transmembrane region" description="Helical" evidence="7">
    <location>
        <begin position="35"/>
        <end position="53"/>
    </location>
</feature>
<keyword evidence="5 7" id="KW-0472">Membrane</keyword>
<feature type="transmembrane region" description="Helical" evidence="7">
    <location>
        <begin position="345"/>
        <end position="367"/>
    </location>
</feature>
<dbReference type="PANTHER" id="PTHR43507">
    <property type="entry name" value="NADH-UBIQUINONE OXIDOREDUCTASE CHAIN 4"/>
    <property type="match status" value="1"/>
</dbReference>
<comment type="caution">
    <text evidence="9">The sequence shown here is derived from an EMBL/GenBank/DDBJ whole genome shotgun (WGS) entry which is preliminary data.</text>
</comment>
<feature type="transmembrane region" description="Helical" evidence="7">
    <location>
        <begin position="401"/>
        <end position="424"/>
    </location>
</feature>
<feature type="transmembrane region" description="Helical" evidence="7">
    <location>
        <begin position="93"/>
        <end position="117"/>
    </location>
</feature>
<dbReference type="InterPro" id="IPR010227">
    <property type="entry name" value="NADH_Q_OxRdtase_chainM/4"/>
</dbReference>
<evidence type="ECO:0000259" key="8">
    <source>
        <dbReference type="Pfam" id="PF00361"/>
    </source>
</evidence>
<keyword evidence="4 7" id="KW-1133">Transmembrane helix</keyword>
<accession>A0ABP9D438</accession>
<dbReference type="InterPro" id="IPR001750">
    <property type="entry name" value="ND/Mrp_TM"/>
</dbReference>
<evidence type="ECO:0000256" key="2">
    <source>
        <dbReference type="ARBA" id="ARBA00009025"/>
    </source>
</evidence>
<feature type="transmembrane region" description="Helical" evidence="7">
    <location>
        <begin position="281"/>
        <end position="304"/>
    </location>
</feature>
<organism evidence="9 10">
    <name type="scientific">Algivirga pacifica</name>
    <dbReference type="NCBI Taxonomy" id="1162670"/>
    <lineage>
        <taxon>Bacteria</taxon>
        <taxon>Pseudomonadati</taxon>
        <taxon>Bacteroidota</taxon>
        <taxon>Cytophagia</taxon>
        <taxon>Cytophagales</taxon>
        <taxon>Flammeovirgaceae</taxon>
        <taxon>Algivirga</taxon>
    </lineage>
</organism>
<feature type="transmembrane region" description="Helical" evidence="7">
    <location>
        <begin position="316"/>
        <end position="339"/>
    </location>
</feature>
<feature type="transmembrane region" description="Helical" evidence="7">
    <location>
        <begin position="534"/>
        <end position="555"/>
    </location>
</feature>
<sequence>MTDLLLPILVFLPIVMAIVVLLLPRRSYGMYKGLTIGATTVQLLISLMLLGIYHTDIGAEAAGVVNEANFQLITKTDWITLSLGEFGKLKADFFLGLDGVSLPMVVLTAIVMMIGAISSFEIKDKQRGFYALYLLLAGTIMGCFVALDMFLFYLFFEFMLLPMYFLIGLWGGKRSEYAAIKFFIYTLFGSILILIVMIGLSVSVMDPAATAIELGLANAGELVPTTVVEQVQQMLAAGQISSEYIVRTFNVLRMMEAENYIPDSLLNIDASYMLFGTKVRFVAFLMVLIGFGIKLPVVPVHTWLPDAHVEAPTSISVVLAGILLKVGGYGMLRMAYGIFPDGGYHFAWWIGLFGVISIIYGAFVALGTHNLKRLIAYSSVSHMGFVALGIASQTGEGVTGAIYQMFSHGIISSLLFLLAGVLYYRTKNLEINDYSGLYKKMPRYTILATIGFFASLGLPGFSGFIAEVIIFLGAFSSNAVNGLLPRWMPIVSTLGLILSAAYYLWALQRMFLGKFQVRVEEDESKLIDLSTREMLMMVPLAITTFVFGVYPQFLIDMMSASVEVFIDFTNEMGPLYLGTLLK</sequence>
<evidence type="ECO:0000256" key="5">
    <source>
        <dbReference type="ARBA" id="ARBA00023136"/>
    </source>
</evidence>
<dbReference type="EMBL" id="BAABJX010000020">
    <property type="protein sequence ID" value="GAA4828008.1"/>
    <property type="molecule type" value="Genomic_DNA"/>
</dbReference>
<feature type="transmembrane region" description="Helical" evidence="7">
    <location>
        <begin position="6"/>
        <end position="23"/>
    </location>
</feature>
<dbReference type="Proteomes" id="UP001500298">
    <property type="component" value="Unassembled WGS sequence"/>
</dbReference>
<dbReference type="PANTHER" id="PTHR43507:SF1">
    <property type="entry name" value="NADH-UBIQUINONE OXIDOREDUCTASE CHAIN 4"/>
    <property type="match status" value="1"/>
</dbReference>
<evidence type="ECO:0000313" key="9">
    <source>
        <dbReference type="EMBL" id="GAA4828008.1"/>
    </source>
</evidence>
<feature type="transmembrane region" description="Helical" evidence="7">
    <location>
        <begin position="129"/>
        <end position="147"/>
    </location>
</feature>
<protein>
    <submittedName>
        <fullName evidence="9">NADH-quinone oxidoreductase subunit M</fullName>
    </submittedName>
</protein>